<dbReference type="InterPro" id="IPR020806">
    <property type="entry name" value="PKS_PP-bd"/>
</dbReference>
<dbReference type="Gene3D" id="3.40.50.150">
    <property type="entry name" value="Vaccinia Virus protein VP39"/>
    <property type="match status" value="1"/>
</dbReference>
<dbReference type="Pfam" id="PF00550">
    <property type="entry name" value="PP-binding"/>
    <property type="match status" value="1"/>
</dbReference>
<dbReference type="EMBL" id="NJES01000086">
    <property type="protein sequence ID" value="PHH78275.1"/>
    <property type="molecule type" value="Genomic_DNA"/>
</dbReference>
<keyword evidence="6" id="KW-0560">Oxidoreductase</keyword>
<dbReference type="InterPro" id="IPR016035">
    <property type="entry name" value="Acyl_Trfase/lysoPLipase"/>
</dbReference>
<dbReference type="Gene3D" id="3.90.180.10">
    <property type="entry name" value="Medium-chain alcohol dehydrogenases, catalytic domain"/>
    <property type="match status" value="1"/>
</dbReference>
<dbReference type="GO" id="GO:0031177">
    <property type="term" value="F:phosphopantetheine binding"/>
    <property type="evidence" value="ECO:0007669"/>
    <property type="project" value="InterPro"/>
</dbReference>
<keyword evidence="4" id="KW-0808">Transferase</keyword>
<dbReference type="InterPro" id="IPR013217">
    <property type="entry name" value="Methyltransf_12"/>
</dbReference>
<dbReference type="Gene3D" id="3.10.129.110">
    <property type="entry name" value="Polyketide synthase dehydratase"/>
    <property type="match status" value="1"/>
</dbReference>
<feature type="domain" description="Carrier" evidence="10">
    <location>
        <begin position="1927"/>
        <end position="2004"/>
    </location>
</feature>
<dbReference type="Pfam" id="PF21089">
    <property type="entry name" value="PKS_DH_N"/>
    <property type="match status" value="1"/>
</dbReference>
<dbReference type="InterPro" id="IPR013968">
    <property type="entry name" value="PKS_KR"/>
</dbReference>
<evidence type="ECO:0000259" key="10">
    <source>
        <dbReference type="PROSITE" id="PS50075"/>
    </source>
</evidence>
<feature type="active site" description="Proton acceptor; for dehydratase activity" evidence="9">
    <location>
        <position position="500"/>
    </location>
</feature>
<comment type="caution">
    <text evidence="12">The sequence shown here is derived from an EMBL/GenBank/DDBJ whole genome shotgun (WGS) entry which is preliminary data.</text>
</comment>
<gene>
    <name evidence="12" type="ORF">CDD80_7148</name>
</gene>
<evidence type="ECO:0000256" key="6">
    <source>
        <dbReference type="ARBA" id="ARBA00023002"/>
    </source>
</evidence>
<dbReference type="InterPro" id="IPR020807">
    <property type="entry name" value="PKS_DH"/>
</dbReference>
<accession>A0A2C5Z8S9</accession>
<dbReference type="SMART" id="SM00829">
    <property type="entry name" value="PKS_ER"/>
    <property type="match status" value="1"/>
</dbReference>
<dbReference type="STRING" id="2004952.A0A2C5Z8S9"/>
<evidence type="ECO:0000313" key="12">
    <source>
        <dbReference type="EMBL" id="PHH78275.1"/>
    </source>
</evidence>
<proteinExistence type="predicted"/>
<dbReference type="PANTHER" id="PTHR43775:SF29">
    <property type="entry name" value="ASPERFURANONE POLYKETIDE SYNTHASE AFOG-RELATED"/>
    <property type="match status" value="1"/>
</dbReference>
<dbReference type="Pfam" id="PF14765">
    <property type="entry name" value="PS-DH"/>
    <property type="match status" value="1"/>
</dbReference>
<dbReference type="Gene3D" id="3.40.50.720">
    <property type="entry name" value="NAD(P)-binding Rossmann-like Domain"/>
    <property type="match status" value="2"/>
</dbReference>
<keyword evidence="8" id="KW-0012">Acyltransferase</keyword>
<dbReference type="Pfam" id="PF08659">
    <property type="entry name" value="KR"/>
    <property type="match status" value="1"/>
</dbReference>
<dbReference type="InterPro" id="IPR016036">
    <property type="entry name" value="Malonyl_transacylase_ACP-bd"/>
</dbReference>
<dbReference type="CDD" id="cd02440">
    <property type="entry name" value="AdoMet_MTases"/>
    <property type="match status" value="1"/>
</dbReference>
<dbReference type="SMART" id="SM00827">
    <property type="entry name" value="PKS_AT"/>
    <property type="match status" value="1"/>
</dbReference>
<feature type="region of interest" description="C-terminal hotdog fold" evidence="9">
    <location>
        <begin position="613"/>
        <end position="755"/>
    </location>
</feature>
<evidence type="ECO:0000256" key="3">
    <source>
        <dbReference type="ARBA" id="ARBA00022553"/>
    </source>
</evidence>
<dbReference type="PANTHER" id="PTHR43775">
    <property type="entry name" value="FATTY ACID SYNTHASE"/>
    <property type="match status" value="1"/>
</dbReference>
<dbReference type="CDD" id="cd05195">
    <property type="entry name" value="enoyl_red"/>
    <property type="match status" value="1"/>
</dbReference>
<dbReference type="SMART" id="SM00826">
    <property type="entry name" value="PKS_DH"/>
    <property type="match status" value="1"/>
</dbReference>
<keyword evidence="3" id="KW-0597">Phosphoprotein</keyword>
<keyword evidence="13" id="KW-1185">Reference proteome</keyword>
<dbReference type="Gene3D" id="3.40.366.10">
    <property type="entry name" value="Malonyl-Coenzyme A Acyl Carrier Protein, domain 2"/>
    <property type="match status" value="1"/>
</dbReference>
<dbReference type="InterPro" id="IPR050091">
    <property type="entry name" value="PKS_NRPS_Biosynth_Enz"/>
</dbReference>
<organism evidence="12 13">
    <name type="scientific">Ophiocordyceps camponoti-rufipedis</name>
    <dbReference type="NCBI Taxonomy" id="2004952"/>
    <lineage>
        <taxon>Eukaryota</taxon>
        <taxon>Fungi</taxon>
        <taxon>Dikarya</taxon>
        <taxon>Ascomycota</taxon>
        <taxon>Pezizomycotina</taxon>
        <taxon>Sordariomycetes</taxon>
        <taxon>Hypocreomycetidae</taxon>
        <taxon>Hypocreales</taxon>
        <taxon>Ophiocordycipitaceae</taxon>
        <taxon>Ophiocordyceps</taxon>
    </lineage>
</organism>
<dbReference type="SUPFAM" id="SSF53335">
    <property type="entry name" value="S-adenosyl-L-methionine-dependent methyltransferases"/>
    <property type="match status" value="1"/>
</dbReference>
<dbReference type="GO" id="GO:0004312">
    <property type="term" value="F:fatty acid synthase activity"/>
    <property type="evidence" value="ECO:0007669"/>
    <property type="project" value="TreeGrafter"/>
</dbReference>
<keyword evidence="2" id="KW-0596">Phosphopantetheine</keyword>
<dbReference type="InterPro" id="IPR036291">
    <property type="entry name" value="NAD(P)-bd_dom_sf"/>
</dbReference>
<feature type="region of interest" description="N-terminal hotdog fold" evidence="9">
    <location>
        <begin position="468"/>
        <end position="600"/>
    </location>
</feature>
<dbReference type="SMART" id="SM00822">
    <property type="entry name" value="PKS_KR"/>
    <property type="match status" value="1"/>
</dbReference>
<dbReference type="PROSITE" id="PS50075">
    <property type="entry name" value="CARRIER"/>
    <property type="match status" value="1"/>
</dbReference>
<evidence type="ECO:0000313" key="13">
    <source>
        <dbReference type="Proteomes" id="UP000226431"/>
    </source>
</evidence>
<dbReference type="PROSITE" id="PS52019">
    <property type="entry name" value="PKS_MFAS_DH"/>
    <property type="match status" value="1"/>
</dbReference>
<dbReference type="SUPFAM" id="SSF52151">
    <property type="entry name" value="FabD/lysophospholipase-like"/>
    <property type="match status" value="1"/>
</dbReference>
<dbReference type="SUPFAM" id="SSF50129">
    <property type="entry name" value="GroES-like"/>
    <property type="match status" value="1"/>
</dbReference>
<dbReference type="SUPFAM" id="SSF47336">
    <property type="entry name" value="ACP-like"/>
    <property type="match status" value="1"/>
</dbReference>
<dbReference type="Pfam" id="PF08242">
    <property type="entry name" value="Methyltransf_12"/>
    <property type="match status" value="1"/>
</dbReference>
<dbReference type="InterPro" id="IPR009081">
    <property type="entry name" value="PP-bd_ACP"/>
</dbReference>
<dbReference type="InterPro" id="IPR011032">
    <property type="entry name" value="GroES-like_sf"/>
</dbReference>
<feature type="active site" description="Proton donor; for dehydratase activity" evidence="9">
    <location>
        <position position="668"/>
    </location>
</feature>
<evidence type="ECO:0000256" key="2">
    <source>
        <dbReference type="ARBA" id="ARBA00022450"/>
    </source>
</evidence>
<dbReference type="GO" id="GO:0044550">
    <property type="term" value="P:secondary metabolite biosynthetic process"/>
    <property type="evidence" value="ECO:0007669"/>
    <property type="project" value="TreeGrafter"/>
</dbReference>
<dbReference type="Proteomes" id="UP000226431">
    <property type="component" value="Unassembled WGS sequence"/>
</dbReference>
<dbReference type="Pfam" id="PF22621">
    <property type="entry name" value="CurL-like_PKS_C"/>
    <property type="match status" value="1"/>
</dbReference>
<dbReference type="SUPFAM" id="SSF55048">
    <property type="entry name" value="Probable ACP-binding domain of malonyl-CoA ACP transacylase"/>
    <property type="match status" value="1"/>
</dbReference>
<evidence type="ECO:0000256" key="9">
    <source>
        <dbReference type="PROSITE-ProRule" id="PRU01363"/>
    </source>
</evidence>
<dbReference type="InterPro" id="IPR036736">
    <property type="entry name" value="ACP-like_sf"/>
</dbReference>
<dbReference type="InterPro" id="IPR057326">
    <property type="entry name" value="KR_dom"/>
</dbReference>
<dbReference type="InterPro" id="IPR049552">
    <property type="entry name" value="PKS_DH_N"/>
</dbReference>
<dbReference type="Pfam" id="PF00698">
    <property type="entry name" value="Acyl_transf_1"/>
    <property type="match status" value="1"/>
</dbReference>
<dbReference type="InterPro" id="IPR014043">
    <property type="entry name" value="Acyl_transferase_dom"/>
</dbReference>
<evidence type="ECO:0000259" key="11">
    <source>
        <dbReference type="PROSITE" id="PS52019"/>
    </source>
</evidence>
<dbReference type="GO" id="GO:0016491">
    <property type="term" value="F:oxidoreductase activity"/>
    <property type="evidence" value="ECO:0007669"/>
    <property type="project" value="UniProtKB-KW"/>
</dbReference>
<dbReference type="Pfam" id="PF13602">
    <property type="entry name" value="ADH_zinc_N_2"/>
    <property type="match status" value="1"/>
</dbReference>
<evidence type="ECO:0000256" key="1">
    <source>
        <dbReference type="ARBA" id="ARBA00005179"/>
    </source>
</evidence>
<dbReference type="InterPro" id="IPR049551">
    <property type="entry name" value="PKS_DH_C"/>
</dbReference>
<reference evidence="12 13" key="1">
    <citation type="submission" date="2017-06" db="EMBL/GenBank/DDBJ databases">
        <title>Ant-infecting Ophiocordyceps genomes reveal a high diversity of potential behavioral manipulation genes and a possible major role for enterotoxins.</title>
        <authorList>
            <person name="De Bekker C."/>
            <person name="Evans H.C."/>
            <person name="Brachmann A."/>
            <person name="Hughes D.P."/>
        </authorList>
    </citation>
    <scope>NUCLEOTIDE SEQUENCE [LARGE SCALE GENOMIC DNA]</scope>
    <source>
        <strain evidence="12 13">Map16</strain>
    </source>
</reference>
<keyword evidence="5" id="KW-0521">NADP</keyword>
<dbReference type="InterPro" id="IPR042104">
    <property type="entry name" value="PKS_dehydratase_sf"/>
</dbReference>
<name>A0A2C5Z8S9_9HYPO</name>
<dbReference type="InterPro" id="IPR001227">
    <property type="entry name" value="Ac_transferase_dom_sf"/>
</dbReference>
<evidence type="ECO:0000256" key="5">
    <source>
        <dbReference type="ARBA" id="ARBA00022857"/>
    </source>
</evidence>
<dbReference type="SMART" id="SM00823">
    <property type="entry name" value="PKS_PP"/>
    <property type="match status" value="1"/>
</dbReference>
<protein>
    <submittedName>
        <fullName evidence="12">Uncharacterized protein</fullName>
    </submittedName>
</protein>
<dbReference type="Gene3D" id="1.10.1200.10">
    <property type="entry name" value="ACP-like"/>
    <property type="match status" value="1"/>
</dbReference>
<dbReference type="OrthoDB" id="329835at2759"/>
<keyword evidence="7" id="KW-0511">Multifunctional enzyme</keyword>
<feature type="domain" description="PKS/mFAS DH" evidence="11">
    <location>
        <begin position="468"/>
        <end position="755"/>
    </location>
</feature>
<evidence type="ECO:0000256" key="7">
    <source>
        <dbReference type="ARBA" id="ARBA00023268"/>
    </source>
</evidence>
<evidence type="ECO:0000256" key="8">
    <source>
        <dbReference type="ARBA" id="ARBA00023315"/>
    </source>
</evidence>
<dbReference type="GO" id="GO:0006633">
    <property type="term" value="P:fatty acid biosynthetic process"/>
    <property type="evidence" value="ECO:0007669"/>
    <property type="project" value="TreeGrafter"/>
</dbReference>
<dbReference type="Gene3D" id="3.30.70.3290">
    <property type="match status" value="1"/>
</dbReference>
<dbReference type="InterPro" id="IPR049900">
    <property type="entry name" value="PKS_mFAS_DH"/>
</dbReference>
<sequence length="2016" mass="222523">MNGITESPNNPDRFQEPFLLVLSAASERSLNDLVQLYDEYIASGNVAQLESLALTLSSHRDHMAWRTFAVVHDRLTRPSPAKPFRSSSQLGLAFVFTGQGAHYVNMGSGLLRYPVFEATLRRIDDILSGLGCGWSVLEQLSNKENLQRPEYQYQITCSLQIALVHLLRTFNVLPGAVVGHSSGEVAAAYTIGALSLESACKVAYFRGLLSSQSIDAGSRGAMLSVNIPHNQVPSYLERLLPPHLADRVSVACINSPLNSTLAGSCEAIEALQESLDREGSFSHKLSVDLAYHTEFMRPLCPDYRHLMGNLDGADSPQKGVPMFSSVTGALVDPALLATAGYWVKHLTAPVNFSEAVTNLVREQSITDLIEVGPHAALKRPVGDIVNNQVRHTPTLNRNKPASDSMMECLGTLYSYGYPVSITAVNQHETAKEGVHVLVDCPKYPFAHSRTYWHESRLSRDYRLREAVDEILGFRANDFNPLEPRWRRFLSVESMPWIAGHSINGQAVFPAAGLVLMAIEAARLASPCQEGISGFCVKEAQFMEAIKVAQEAENSTELMLQLRPINLGSDAAAWSEVSIFAYNKGQCTQCFRCIIRATISQEPEPLETMDEEAFTRYVHPDYLYQNLERRGIKYSGSFKALREAWLSDQGVATAWVKTQSEHVHTVVLDAIMQLVHIGNSGDRSEAVSAVKATRMADAWFASTGWRTSDIRCTKRARDRPRGIFSEQSIYAVSETGSVLCDIETLETMQQAATDNVDTNSRLLHSIQWKPQLSLLDSIELQRLCEESSRPSDESALKDKNRQLDHVLRRVLSSTLKQLSDLDRSRVTGHLGRYLAWMEHHVDRDVDDADDRSLEELLQHVERLNPTWTLFTSLSRRLKSILVGESDALEMIYGTGMAEELYLDYFAPICDDRLFKFLDLLTHEKPGLRILEVGAGTGGMTSFILQFLQKKEKQTGSRMFSNYTYTDISPSFFEKASERWSALQDRVVFKVFDLERSGDSQGLEPASYDVVIAACVLHTTRNVSATIRTIRDMLEPDGRLLFMEPTAPDKIAAGFPWGLLPGWWRGDEDWRAMSALGDVERWRGLLAEDGFRVDVCFGDYDDGENRLMSVMVAVVKDMGDVVIVLQDGSDQDQLQVADFIRQKRLGETRIAMLKDAQTMVSHSHDLIIFLAEMDKPLLTTTESLENIQALMAKKSNRLLWITATASQARLPHFYLAQGFLRSMRIELPDKHIVSLTIELQDWSIDSISKYIATVIDAILSGSPEVDFIARNGHLLTGRGVEEVVQSERLRCLISPDVSTEPWSSGPALRLSIGCFGDVDTLRFIRDERAFVTLAAHEVEIEAKAWPVTTDDVLVARGLVDHEFGFEAAGIVTRLGPDCRMGLQLGDRVVMVCSSGSMCSFPRSQEAVVARIPDGVSFQEAVSIISCALTPCYALLGLGGLRNEDSILIQGSGGCISNMSVRIALAQGADVFVAVQTDRDADYLTSECHLAPDRIINTARVSSWHRRVLRLTDGKGVDMLLNSLDEDALAASSKCLAPYGKLIDISRRNVTPPPLSSNKTYSRVDLRELLTYKPDLVSTALEATVSLTARGVLGCPATLQTYSVSQVRQAFDVLDANHEDTGAVVVSVDPLDKVERVILETHPWRLSEDASYLVCGGFGGLGRVIVPWLVERGAKNLIILSRSGPSSREAKRLVSDLTKRGVRIEAPRCDASSAESLAGVLEKCHETMPRVRGCINAAMILNGMTHQKWQTVIDSKVRCSWNLDQLLPQLDFFVLLSSVSSITGSAAQSNYAAGCSFQDALVRNRSSGGQRSVSIGLSIVKDAGNYANSKLSHVRFTVSSSFRHIDTQQLLAALSLYCDPEKPPCNPDDSHVLLGWTTPADCVGKGEPPPECMNRPLFAPFQHVSRQDLSPTAITQDTDVLFRLETDPDKRTKIISNALVAKLARVMSVSRDDIDVQKPPGCYGVDSLSAMDLHRWAMTEFDADLETSEIVGASSVNELVELMVSRAACLAGGTTGSPG</sequence>
<comment type="pathway">
    <text evidence="1">Secondary metabolite biosynthesis.</text>
</comment>
<evidence type="ECO:0000256" key="4">
    <source>
        <dbReference type="ARBA" id="ARBA00022679"/>
    </source>
</evidence>
<dbReference type="SUPFAM" id="SSF51735">
    <property type="entry name" value="NAD(P)-binding Rossmann-fold domains"/>
    <property type="match status" value="2"/>
</dbReference>
<dbReference type="InterPro" id="IPR029063">
    <property type="entry name" value="SAM-dependent_MTases_sf"/>
</dbReference>
<dbReference type="InterPro" id="IPR020843">
    <property type="entry name" value="ER"/>
</dbReference>